<name>A0A1Y3DU52_PLAKN</name>
<protein>
    <submittedName>
        <fullName evidence="5">Putative Circumsporozoite protein</fullName>
    </submittedName>
</protein>
<feature type="transmembrane region" description="Helical" evidence="3">
    <location>
        <begin position="369"/>
        <end position="385"/>
    </location>
</feature>
<feature type="compositionally biased region" description="Polar residues" evidence="2">
    <location>
        <begin position="1"/>
        <end position="10"/>
    </location>
</feature>
<dbReference type="InterPro" id="IPR013083">
    <property type="entry name" value="Znf_RING/FYVE/PHD"/>
</dbReference>
<evidence type="ECO:0000259" key="4">
    <source>
        <dbReference type="PROSITE" id="PS50089"/>
    </source>
</evidence>
<dbReference type="GO" id="GO:0061630">
    <property type="term" value="F:ubiquitin protein ligase activity"/>
    <property type="evidence" value="ECO:0007669"/>
    <property type="project" value="TreeGrafter"/>
</dbReference>
<sequence>MSISEHTGNEVSIAERKKKEEGSGGVINDKNVSPTDDGESMPHPMEKMKGAANDEKSVEVENCAPVGENELRSSVLCVGCSGEASHIEEGSAKFVGEENPRTEVDSDKKAQPEGILNEVKNVKNEIDVEKKHKTQISNNDTYVENAPNDNTCGEGCSNPHMNHDNKACDNGDDNDKIPNTGGTSNGGVIPNISGVLNVEDDCPLDEGNFSADDRPEENADSTSSFMLEEDINLSRRAYRNFHICSIFIHGTLLLMVTLLMGILCHDFIKLSPISQKEKTMTYFCGLLLSMLALHLCLNLYMSLVLLRQSEVSKMLKSVEAKIHVIVLVYFSMCAYIYFFEDKYYPISSTFSFAIILAIIYYFMPIFLYIILRLLFIVVILVLVFVKRKSPTPKKILKKLKIMKYVEYRKYCEEEACFGSAYFTNWKELNGEGVSAPREATTTTAMEGGHIIATSGGDNKGEEVSSGDSTSNRNAEGKTISTATSCIRDISANGSGHPKGGDPPSSSPNDRPTRSGNSSTRSNLERHLFYDRAGVAIGRGGGSDNRGGTRPNDRGRDDPANGNHQNGSDNANKHPPASYDNNCDAPNTSGEENGERNGGPNKDGKSAAVFEYFQKVLKKKNNSVQNDNVKVVHENNMEEHSFHINIECSDYVCSICCVEYLNEDDICILPCNYLHYYHKECIFKWLKRNNDCPLCRKPIGKI</sequence>
<feature type="compositionally biased region" description="Polar residues" evidence="2">
    <location>
        <begin position="506"/>
        <end position="521"/>
    </location>
</feature>
<evidence type="ECO:0000256" key="1">
    <source>
        <dbReference type="PROSITE-ProRule" id="PRU00175"/>
    </source>
</evidence>
<reference evidence="5 6" key="1">
    <citation type="submission" date="2017-05" db="EMBL/GenBank/DDBJ databases">
        <title>PacBio assembly of a Plasmodium knowlesi genome sequence with Hi-C correction and manual annotation of the SICAvar gene family.</title>
        <authorList>
            <person name="Lapp S.A."/>
            <person name="Geraldo J.A."/>
            <person name="Chien J.-T."/>
            <person name="Ay F."/>
            <person name="Pakala S.B."/>
            <person name="Batugedara G."/>
            <person name="Humphrey J.C."/>
            <person name="Debarry J.D."/>
            <person name="Le Roch K.G."/>
            <person name="Galinski M.R."/>
            <person name="Kissinger J.C."/>
        </authorList>
    </citation>
    <scope>NUCLEOTIDE SEQUENCE [LARGE SCALE GENOMIC DNA]</scope>
    <source>
        <strain evidence="6">Malayan Strain Pk1 (A+)</strain>
    </source>
</reference>
<dbReference type="VEuPathDB" id="PlasmoDB:PKNOH_S05396300"/>
<dbReference type="InterPro" id="IPR051826">
    <property type="entry name" value="E3_ubiquitin-ligase_domain"/>
</dbReference>
<feature type="compositionally biased region" description="Basic and acidic residues" evidence="2">
    <location>
        <begin position="44"/>
        <end position="59"/>
    </location>
</feature>
<evidence type="ECO:0000256" key="2">
    <source>
        <dbReference type="SAM" id="MobiDB-lite"/>
    </source>
</evidence>
<keyword evidence="3" id="KW-1133">Transmembrane helix</keyword>
<feature type="region of interest" description="Disordered" evidence="2">
    <location>
        <begin position="167"/>
        <end position="190"/>
    </location>
</feature>
<comment type="caution">
    <text evidence="5">The sequence shown here is derived from an EMBL/GenBank/DDBJ whole genome shotgun (WGS) entry which is preliminary data.</text>
</comment>
<accession>A0A1Y3DU52</accession>
<dbReference type="SUPFAM" id="SSF57850">
    <property type="entry name" value="RING/U-box"/>
    <property type="match status" value="1"/>
</dbReference>
<dbReference type="VEuPathDB" id="PlasmoDB:PKA1H_130057100"/>
<keyword evidence="3" id="KW-0472">Membrane</keyword>
<gene>
    <name evidence="5" type="ORF">PKNOH_S05396300</name>
</gene>
<dbReference type="PANTHER" id="PTHR22765">
    <property type="entry name" value="RING FINGER AND PROTEASE ASSOCIATED DOMAIN-CONTAINING"/>
    <property type="match status" value="1"/>
</dbReference>
<dbReference type="GO" id="GO:0006511">
    <property type="term" value="P:ubiquitin-dependent protein catabolic process"/>
    <property type="evidence" value="ECO:0007669"/>
    <property type="project" value="TreeGrafter"/>
</dbReference>
<feature type="compositionally biased region" description="Polar residues" evidence="2">
    <location>
        <begin position="465"/>
        <end position="484"/>
    </location>
</feature>
<feature type="region of interest" description="Disordered" evidence="2">
    <location>
        <begin position="449"/>
        <end position="604"/>
    </location>
</feature>
<keyword evidence="1" id="KW-0863">Zinc-finger</keyword>
<keyword evidence="1" id="KW-0862">Zinc</keyword>
<dbReference type="Gene3D" id="3.30.40.10">
    <property type="entry name" value="Zinc/RING finger domain, C3HC4 (zinc finger)"/>
    <property type="match status" value="1"/>
</dbReference>
<dbReference type="InterPro" id="IPR001841">
    <property type="entry name" value="Znf_RING"/>
</dbReference>
<dbReference type="OrthoDB" id="378752at2759"/>
<dbReference type="GO" id="GO:0008270">
    <property type="term" value="F:zinc ion binding"/>
    <property type="evidence" value="ECO:0007669"/>
    <property type="project" value="UniProtKB-KW"/>
</dbReference>
<dbReference type="OMA" id="RNNDCPL"/>
<feature type="transmembrane region" description="Helical" evidence="3">
    <location>
        <begin position="320"/>
        <end position="338"/>
    </location>
</feature>
<feature type="compositionally biased region" description="Basic and acidic residues" evidence="2">
    <location>
        <begin position="13"/>
        <end position="22"/>
    </location>
</feature>
<feature type="domain" description="RING-type" evidence="4">
    <location>
        <begin position="652"/>
        <end position="695"/>
    </location>
</feature>
<proteinExistence type="predicted"/>
<dbReference type="PROSITE" id="PS50089">
    <property type="entry name" value="ZF_RING_2"/>
    <property type="match status" value="1"/>
</dbReference>
<dbReference type="EMBL" id="NETL01000019">
    <property type="protein sequence ID" value="OTN67840.1"/>
    <property type="molecule type" value="Genomic_DNA"/>
</dbReference>
<dbReference type="AlphaFoldDB" id="A0A1Y3DU52"/>
<feature type="compositionally biased region" description="Polar residues" evidence="2">
    <location>
        <begin position="578"/>
        <end position="588"/>
    </location>
</feature>
<dbReference type="Pfam" id="PF13639">
    <property type="entry name" value="zf-RING_2"/>
    <property type="match status" value="1"/>
</dbReference>
<feature type="compositionally biased region" description="Basic and acidic residues" evidence="2">
    <location>
        <begin position="167"/>
        <end position="176"/>
    </location>
</feature>
<evidence type="ECO:0000313" key="6">
    <source>
        <dbReference type="Proteomes" id="UP000195012"/>
    </source>
</evidence>
<evidence type="ECO:0000256" key="3">
    <source>
        <dbReference type="SAM" id="Phobius"/>
    </source>
</evidence>
<evidence type="ECO:0000313" key="5">
    <source>
        <dbReference type="EMBL" id="OTN67840.1"/>
    </source>
</evidence>
<organism evidence="5 6">
    <name type="scientific">Plasmodium knowlesi</name>
    <dbReference type="NCBI Taxonomy" id="5850"/>
    <lineage>
        <taxon>Eukaryota</taxon>
        <taxon>Sar</taxon>
        <taxon>Alveolata</taxon>
        <taxon>Apicomplexa</taxon>
        <taxon>Aconoidasida</taxon>
        <taxon>Haemosporida</taxon>
        <taxon>Plasmodiidae</taxon>
        <taxon>Plasmodium</taxon>
        <taxon>Plasmodium (Plasmodium)</taxon>
    </lineage>
</organism>
<dbReference type="VEuPathDB" id="PlasmoDB:PKNH_1352400"/>
<feature type="transmembrane region" description="Helical" evidence="3">
    <location>
        <begin position="280"/>
        <end position="300"/>
    </location>
</feature>
<keyword evidence="1" id="KW-0479">Metal-binding</keyword>
<dbReference type="CDD" id="cd16454">
    <property type="entry name" value="RING-H2_PA-TM-RING"/>
    <property type="match status" value="1"/>
</dbReference>
<dbReference type="eggNOG" id="KOG0800">
    <property type="taxonomic scope" value="Eukaryota"/>
</dbReference>
<feature type="transmembrane region" description="Helical" evidence="3">
    <location>
        <begin position="246"/>
        <end position="268"/>
    </location>
</feature>
<keyword evidence="3" id="KW-0812">Transmembrane</keyword>
<dbReference type="Proteomes" id="UP000195012">
    <property type="component" value="Unassembled WGS sequence"/>
</dbReference>
<feature type="region of interest" description="Disordered" evidence="2">
    <location>
        <begin position="1"/>
        <end position="59"/>
    </location>
</feature>